<evidence type="ECO:0000313" key="6">
    <source>
        <dbReference type="Proteomes" id="UP000077069"/>
    </source>
</evidence>
<dbReference type="EMBL" id="KV441550">
    <property type="protein sequence ID" value="OAG07835.1"/>
    <property type="molecule type" value="Genomic_DNA"/>
</dbReference>
<dbReference type="RefSeq" id="XP_018038200.1">
    <property type="nucleotide sequence ID" value="XM_018183958.1"/>
</dbReference>
<evidence type="ECO:0000313" key="5">
    <source>
        <dbReference type="EMBL" id="OAG07835.1"/>
    </source>
</evidence>
<accession>A0A177CJY9</accession>
<dbReference type="Gene3D" id="3.40.50.1820">
    <property type="entry name" value="alpha/beta hydrolase"/>
    <property type="match status" value="1"/>
</dbReference>
<comment type="similarity">
    <text evidence="1 3">Belongs to the type-B carboxylesterase/lipase family.</text>
</comment>
<dbReference type="InterPro" id="IPR019826">
    <property type="entry name" value="Carboxylesterase_B_AS"/>
</dbReference>
<dbReference type="OrthoDB" id="6846267at2759"/>
<dbReference type="STRING" id="1460663.A0A177CJY9"/>
<dbReference type="EC" id="3.1.1.-" evidence="3"/>
<dbReference type="GO" id="GO:0016787">
    <property type="term" value="F:hydrolase activity"/>
    <property type="evidence" value="ECO:0007669"/>
    <property type="project" value="UniProtKB-KW"/>
</dbReference>
<dbReference type="Pfam" id="PF00135">
    <property type="entry name" value="COesterase"/>
    <property type="match status" value="1"/>
</dbReference>
<name>A0A177CJY9_9PLEO</name>
<dbReference type="InterPro" id="IPR002018">
    <property type="entry name" value="CarbesteraseB"/>
</dbReference>
<dbReference type="SUPFAM" id="SSF53474">
    <property type="entry name" value="alpha/beta-Hydrolases"/>
    <property type="match status" value="1"/>
</dbReference>
<keyword evidence="2 3" id="KW-0378">Hydrolase</keyword>
<organism evidence="5 6">
    <name type="scientific">Paraphaeosphaeria sporulosa</name>
    <dbReference type="NCBI Taxonomy" id="1460663"/>
    <lineage>
        <taxon>Eukaryota</taxon>
        <taxon>Fungi</taxon>
        <taxon>Dikarya</taxon>
        <taxon>Ascomycota</taxon>
        <taxon>Pezizomycotina</taxon>
        <taxon>Dothideomycetes</taxon>
        <taxon>Pleosporomycetidae</taxon>
        <taxon>Pleosporales</taxon>
        <taxon>Massarineae</taxon>
        <taxon>Didymosphaeriaceae</taxon>
        <taxon>Paraphaeosphaeria</taxon>
    </lineage>
</organism>
<evidence type="ECO:0000256" key="3">
    <source>
        <dbReference type="RuleBase" id="RU361235"/>
    </source>
</evidence>
<dbReference type="PANTHER" id="PTHR43142">
    <property type="entry name" value="CARBOXYLIC ESTER HYDROLASE"/>
    <property type="match status" value="1"/>
</dbReference>
<protein>
    <recommendedName>
        <fullName evidence="3">Carboxylic ester hydrolase</fullName>
        <ecNumber evidence="3">3.1.1.-</ecNumber>
    </recommendedName>
</protein>
<evidence type="ECO:0000256" key="2">
    <source>
        <dbReference type="ARBA" id="ARBA00022801"/>
    </source>
</evidence>
<dbReference type="PROSITE" id="PS00122">
    <property type="entry name" value="CARBOXYLESTERASE_B_1"/>
    <property type="match status" value="1"/>
</dbReference>
<dbReference type="InParanoid" id="A0A177CJY9"/>
<dbReference type="Proteomes" id="UP000077069">
    <property type="component" value="Unassembled WGS sequence"/>
</dbReference>
<sequence length="572" mass="63139">MTSPAINSFDSFPQYAFRHSKLGEIIGLARGSDVVQFRGIPFAEIPARFRQSRLLESLPRQPFDARKSGAYCPQPLLPFPPYWEGDVPADCPKLPAAPQDEFDCLNLNITVPRDALEHSPLERLPVLFFIHGGAFIGGSQSIQLTGREIYDATNLVRAAIARKQPIVVVSCNYRVGPLGFLASKELVAFNQAHDEPVGNYGLHDQRQALEWCDKFIAGFGGEPKNVTIQGTSAGGSSAHYQSIFPGRKFRRAILASGTLTGIGPMSLEYQQRSYDKYVSRCAEASTASDVDTVALLQSITVNDMVKPVSDSIWHPLIDGEWIPGATMEKVCKVYSDGSAPDLMVGACDFEADLTQLLLMEDMISKKPASDAKMREKIHDLTSSNGMIVAPEKFPDAYPTITDLYDITSSLEHPSSAMHRWADILADIAFRIPGLHIAAHHPADVLVYEIQCKNPYPLWNWSFGRANHAVNDLFLFDVAPDLVSGDLQDAHAGNVAQIRAAWLDFCYGKLPWEPYRMGGDELGPMHIFDHGTKGRDGQTLEQAIGETLARKWRAILEANQRLLEEDGLATNNI</sequence>
<reference evidence="5 6" key="1">
    <citation type="submission" date="2016-05" db="EMBL/GenBank/DDBJ databases">
        <title>Comparative analysis of secretome profiles of manganese(II)-oxidizing ascomycete fungi.</title>
        <authorList>
            <consortium name="DOE Joint Genome Institute"/>
            <person name="Zeiner C.A."/>
            <person name="Purvine S.O."/>
            <person name="Zink E.M."/>
            <person name="Wu S."/>
            <person name="Pasa-Tolic L."/>
            <person name="Chaput D.L."/>
            <person name="Haridas S."/>
            <person name="Grigoriev I.V."/>
            <person name="Santelli C.M."/>
            <person name="Hansel C.M."/>
        </authorList>
    </citation>
    <scope>NUCLEOTIDE SEQUENCE [LARGE SCALE GENOMIC DNA]</scope>
    <source>
        <strain evidence="5 6">AP3s5-JAC2a</strain>
    </source>
</reference>
<proteinExistence type="inferred from homology"/>
<dbReference type="ESTHER" id="9pleo-a0a177cjy9">
    <property type="family name" value="Fungal_carboxylesterase_lipase"/>
</dbReference>
<gene>
    <name evidence="5" type="ORF">CC84DRAFT_1238796</name>
</gene>
<feature type="domain" description="Carboxylesterase type B" evidence="4">
    <location>
        <begin position="23"/>
        <end position="476"/>
    </location>
</feature>
<evidence type="ECO:0000256" key="1">
    <source>
        <dbReference type="ARBA" id="ARBA00005964"/>
    </source>
</evidence>
<dbReference type="PANTHER" id="PTHR43142:SF1">
    <property type="entry name" value="CARBOXYLIC ESTER HYDROLASE"/>
    <property type="match status" value="1"/>
</dbReference>
<evidence type="ECO:0000259" key="4">
    <source>
        <dbReference type="Pfam" id="PF00135"/>
    </source>
</evidence>
<dbReference type="InterPro" id="IPR029058">
    <property type="entry name" value="AB_hydrolase_fold"/>
</dbReference>
<dbReference type="AlphaFoldDB" id="A0A177CJY9"/>
<dbReference type="GeneID" id="28767444"/>
<keyword evidence="6" id="KW-1185">Reference proteome</keyword>